<evidence type="ECO:0000313" key="2">
    <source>
        <dbReference type="Proteomes" id="UP001162156"/>
    </source>
</evidence>
<accession>A0AAV8Z4C9</accession>
<name>A0AAV8Z4C9_9CUCU</name>
<reference evidence="1" key="1">
    <citation type="journal article" date="2023" name="Insect Mol. Biol.">
        <title>Genome sequencing provides insights into the evolution of gene families encoding plant cell wall-degrading enzymes in longhorned beetles.</title>
        <authorList>
            <person name="Shin N.R."/>
            <person name="Okamura Y."/>
            <person name="Kirsch R."/>
            <person name="Pauchet Y."/>
        </authorList>
    </citation>
    <scope>NUCLEOTIDE SEQUENCE</scope>
    <source>
        <strain evidence="1">RBIC_L_NR</strain>
    </source>
</reference>
<comment type="caution">
    <text evidence="1">The sequence shown here is derived from an EMBL/GenBank/DDBJ whole genome shotgun (WGS) entry which is preliminary data.</text>
</comment>
<proteinExistence type="predicted"/>
<organism evidence="1 2">
    <name type="scientific">Rhamnusium bicolor</name>
    <dbReference type="NCBI Taxonomy" id="1586634"/>
    <lineage>
        <taxon>Eukaryota</taxon>
        <taxon>Metazoa</taxon>
        <taxon>Ecdysozoa</taxon>
        <taxon>Arthropoda</taxon>
        <taxon>Hexapoda</taxon>
        <taxon>Insecta</taxon>
        <taxon>Pterygota</taxon>
        <taxon>Neoptera</taxon>
        <taxon>Endopterygota</taxon>
        <taxon>Coleoptera</taxon>
        <taxon>Polyphaga</taxon>
        <taxon>Cucujiformia</taxon>
        <taxon>Chrysomeloidea</taxon>
        <taxon>Cerambycidae</taxon>
        <taxon>Lepturinae</taxon>
        <taxon>Rhagiini</taxon>
        <taxon>Rhamnusium</taxon>
    </lineage>
</organism>
<dbReference type="EMBL" id="JANEYF010001705">
    <property type="protein sequence ID" value="KAJ8958986.1"/>
    <property type="molecule type" value="Genomic_DNA"/>
</dbReference>
<keyword evidence="2" id="KW-1185">Reference proteome</keyword>
<sequence>MKESDDEDKTKLTYRTLILTLLTIYLQNVETLEVEDVHNSLVISKLSNNTLLNQSYSFIHKIDLKHINANLKEIISRINRYQHKCHLQQADTLNEIIFLANLTTLRLENLQNVKIRNKRLK</sequence>
<evidence type="ECO:0000313" key="1">
    <source>
        <dbReference type="EMBL" id="KAJ8958986.1"/>
    </source>
</evidence>
<gene>
    <name evidence="1" type="ORF">NQ314_006325</name>
</gene>
<dbReference type="Proteomes" id="UP001162156">
    <property type="component" value="Unassembled WGS sequence"/>
</dbReference>
<dbReference type="AlphaFoldDB" id="A0AAV8Z4C9"/>
<protein>
    <submittedName>
        <fullName evidence="1">Uncharacterized protein</fullName>
    </submittedName>
</protein>